<dbReference type="SUPFAM" id="SSF52540">
    <property type="entry name" value="P-loop containing nucleoside triphosphate hydrolases"/>
    <property type="match status" value="1"/>
</dbReference>
<dbReference type="InterPro" id="IPR027417">
    <property type="entry name" value="P-loop_NTPase"/>
</dbReference>
<feature type="domain" description="ABC transporter" evidence="8">
    <location>
        <begin position="358"/>
        <end position="576"/>
    </location>
</feature>
<dbReference type="GO" id="GO:0005524">
    <property type="term" value="F:ATP binding"/>
    <property type="evidence" value="ECO:0007669"/>
    <property type="project" value="UniProtKB-KW"/>
</dbReference>
<evidence type="ECO:0000259" key="9">
    <source>
        <dbReference type="PROSITE" id="PS50929"/>
    </source>
</evidence>
<evidence type="ECO:0000256" key="5">
    <source>
        <dbReference type="ARBA" id="ARBA00022989"/>
    </source>
</evidence>
<dbReference type="EMBL" id="JBHUOS010000014">
    <property type="protein sequence ID" value="MFD2917459.1"/>
    <property type="molecule type" value="Genomic_DNA"/>
</dbReference>
<dbReference type="PANTHER" id="PTHR24221">
    <property type="entry name" value="ATP-BINDING CASSETTE SUB-FAMILY B"/>
    <property type="match status" value="1"/>
</dbReference>
<dbReference type="InterPro" id="IPR036640">
    <property type="entry name" value="ABC1_TM_sf"/>
</dbReference>
<feature type="transmembrane region" description="Helical" evidence="7">
    <location>
        <begin position="182"/>
        <end position="201"/>
    </location>
</feature>
<dbReference type="InterPro" id="IPR011527">
    <property type="entry name" value="ABC1_TM_dom"/>
</dbReference>
<evidence type="ECO:0000313" key="10">
    <source>
        <dbReference type="EMBL" id="MFD2917459.1"/>
    </source>
</evidence>
<comment type="caution">
    <text evidence="10">The sequence shown here is derived from an EMBL/GenBank/DDBJ whole genome shotgun (WGS) entry which is preliminary data.</text>
</comment>
<reference evidence="11" key="1">
    <citation type="journal article" date="2019" name="Int. J. Syst. Evol. Microbiol.">
        <title>The Global Catalogue of Microorganisms (GCM) 10K type strain sequencing project: providing services to taxonomists for standard genome sequencing and annotation.</title>
        <authorList>
            <consortium name="The Broad Institute Genomics Platform"/>
            <consortium name="The Broad Institute Genome Sequencing Center for Infectious Disease"/>
            <person name="Wu L."/>
            <person name="Ma J."/>
        </authorList>
    </citation>
    <scope>NUCLEOTIDE SEQUENCE [LARGE SCALE GENOMIC DNA]</scope>
    <source>
        <strain evidence="11">KCTC 32514</strain>
    </source>
</reference>
<dbReference type="InterPro" id="IPR003593">
    <property type="entry name" value="AAA+_ATPase"/>
</dbReference>
<evidence type="ECO:0000256" key="7">
    <source>
        <dbReference type="SAM" id="Phobius"/>
    </source>
</evidence>
<keyword evidence="5 7" id="KW-1133">Transmembrane helix</keyword>
<dbReference type="Gene3D" id="1.20.1560.10">
    <property type="entry name" value="ABC transporter type 1, transmembrane domain"/>
    <property type="match status" value="1"/>
</dbReference>
<dbReference type="RefSeq" id="WP_194508859.1">
    <property type="nucleotide sequence ID" value="NZ_JADILU010000006.1"/>
</dbReference>
<feature type="domain" description="ABC transmembrane type-1" evidence="9">
    <location>
        <begin position="24"/>
        <end position="326"/>
    </location>
</feature>
<evidence type="ECO:0000256" key="6">
    <source>
        <dbReference type="ARBA" id="ARBA00023136"/>
    </source>
</evidence>
<evidence type="ECO:0000256" key="4">
    <source>
        <dbReference type="ARBA" id="ARBA00022840"/>
    </source>
</evidence>
<keyword evidence="3" id="KW-0547">Nucleotide-binding</keyword>
<keyword evidence="6 7" id="KW-0472">Membrane</keyword>
<dbReference type="PROSITE" id="PS00211">
    <property type="entry name" value="ABC_TRANSPORTER_1"/>
    <property type="match status" value="1"/>
</dbReference>
<comment type="subcellular location">
    <subcellularLocation>
        <location evidence="1">Cell membrane</location>
        <topology evidence="1">Multi-pass membrane protein</topology>
    </subcellularLocation>
</comment>
<gene>
    <name evidence="10" type="ORF">ACFS29_17525</name>
</gene>
<evidence type="ECO:0000259" key="8">
    <source>
        <dbReference type="PROSITE" id="PS50893"/>
    </source>
</evidence>
<organism evidence="10 11">
    <name type="scientific">Psychroserpens luteus</name>
    <dbReference type="NCBI Taxonomy" id="1434066"/>
    <lineage>
        <taxon>Bacteria</taxon>
        <taxon>Pseudomonadati</taxon>
        <taxon>Bacteroidota</taxon>
        <taxon>Flavobacteriia</taxon>
        <taxon>Flavobacteriales</taxon>
        <taxon>Flavobacteriaceae</taxon>
        <taxon>Psychroserpens</taxon>
    </lineage>
</organism>
<dbReference type="InterPro" id="IPR003439">
    <property type="entry name" value="ABC_transporter-like_ATP-bd"/>
</dbReference>
<sequence>MKILYKTIRFILEILPSKDKRKLIIVACLLFLNSILELIGLGALLPVFSVLLEDNVLETNSFLKGIYDIFHLTDENQLIVLLSVLLLIVILLKNVVGLLIIKYNSTFALSLSKDFALKLHEIYYRKGFSFFKTTNSNVVVRNIRTATAQFSQFQVLGTLNFLNEIIVLSFIVFFIALYNFQILLLLIVTVIPPFLIFYTWVRKKSIELGTVSNKLTPILGKNMFQSIFGFVDVKIMGAEHDFRNKIKDNLEELVEADIKTTVYNLAPTRVIETSLMLAIAIIISFGVYLLPSKIELLKLLGLFAVAGYRIMPSINRMMIAINGLNRSHWIFDVLEPLKKESKIIEPIKEDRITFNNHLKLEDVSFIYPGSDTPVFEHVNLTIKKGEVIGLMGPSGAGKTTLMNILLGFLTPTEGKYFIDNTLLDETHIKSFYNKIGYVQQQVYLIDGTIAENVAFGCKHEEVNQVKLLDVLKKANLLDMINSLPAGINEIIGENGTKLSGGQKQRLGIARALYFESDIIFLDEATSALDSKTEKDITDSIQSLSDGELTIVIIAHRMSTLAYCDRIIEVSEKGLILK</sequence>
<feature type="transmembrane region" description="Helical" evidence="7">
    <location>
        <begin position="153"/>
        <end position="176"/>
    </location>
</feature>
<dbReference type="SMART" id="SM00382">
    <property type="entry name" value="AAA"/>
    <property type="match status" value="1"/>
</dbReference>
<feature type="transmembrane region" description="Helical" evidence="7">
    <location>
        <begin position="270"/>
        <end position="290"/>
    </location>
</feature>
<feature type="transmembrane region" description="Helical" evidence="7">
    <location>
        <begin position="78"/>
        <end position="101"/>
    </location>
</feature>
<feature type="transmembrane region" description="Helical" evidence="7">
    <location>
        <begin position="23"/>
        <end position="48"/>
    </location>
</feature>
<dbReference type="InterPro" id="IPR039421">
    <property type="entry name" value="Type_1_exporter"/>
</dbReference>
<dbReference type="Proteomes" id="UP001597548">
    <property type="component" value="Unassembled WGS sequence"/>
</dbReference>
<dbReference type="PROSITE" id="PS50929">
    <property type="entry name" value="ABC_TM1F"/>
    <property type="match status" value="1"/>
</dbReference>
<dbReference type="InterPro" id="IPR017871">
    <property type="entry name" value="ABC_transporter-like_CS"/>
</dbReference>
<keyword evidence="11" id="KW-1185">Reference proteome</keyword>
<protein>
    <submittedName>
        <fullName evidence="10">ABC transporter ATP-binding protein</fullName>
    </submittedName>
</protein>
<evidence type="ECO:0000256" key="3">
    <source>
        <dbReference type="ARBA" id="ARBA00022741"/>
    </source>
</evidence>
<dbReference type="Pfam" id="PF00005">
    <property type="entry name" value="ABC_tran"/>
    <property type="match status" value="1"/>
</dbReference>
<keyword evidence="4 10" id="KW-0067">ATP-binding</keyword>
<name>A0ABW5ZWP5_9FLAO</name>
<dbReference type="SUPFAM" id="SSF90123">
    <property type="entry name" value="ABC transporter transmembrane region"/>
    <property type="match status" value="1"/>
</dbReference>
<evidence type="ECO:0000313" key="11">
    <source>
        <dbReference type="Proteomes" id="UP001597548"/>
    </source>
</evidence>
<evidence type="ECO:0000256" key="2">
    <source>
        <dbReference type="ARBA" id="ARBA00022692"/>
    </source>
</evidence>
<keyword evidence="2 7" id="KW-0812">Transmembrane</keyword>
<dbReference type="PANTHER" id="PTHR24221:SF654">
    <property type="entry name" value="ATP-BINDING CASSETTE SUB-FAMILY B MEMBER 6"/>
    <property type="match status" value="1"/>
</dbReference>
<evidence type="ECO:0000256" key="1">
    <source>
        <dbReference type="ARBA" id="ARBA00004651"/>
    </source>
</evidence>
<dbReference type="PROSITE" id="PS50893">
    <property type="entry name" value="ABC_TRANSPORTER_2"/>
    <property type="match status" value="1"/>
</dbReference>
<dbReference type="Gene3D" id="3.40.50.300">
    <property type="entry name" value="P-loop containing nucleotide triphosphate hydrolases"/>
    <property type="match status" value="1"/>
</dbReference>
<proteinExistence type="predicted"/>
<accession>A0ABW5ZWP5</accession>